<dbReference type="Proteomes" id="UP000075714">
    <property type="component" value="Unassembled WGS sequence"/>
</dbReference>
<dbReference type="PANTHER" id="PTHR28069">
    <property type="entry name" value="GH20023P"/>
    <property type="match status" value="1"/>
</dbReference>
<evidence type="ECO:0000313" key="4">
    <source>
        <dbReference type="Proteomes" id="UP000075714"/>
    </source>
</evidence>
<dbReference type="Pfam" id="PF20179">
    <property type="entry name" value="MSS51_C"/>
    <property type="match status" value="1"/>
</dbReference>
<feature type="compositionally biased region" description="Low complexity" evidence="1">
    <location>
        <begin position="204"/>
        <end position="219"/>
    </location>
</feature>
<dbReference type="EMBL" id="LSYV01000006">
    <property type="protein sequence ID" value="KXZ54275.1"/>
    <property type="molecule type" value="Genomic_DNA"/>
</dbReference>
<keyword evidence="4" id="KW-1185">Reference proteome</keyword>
<comment type="caution">
    <text evidence="3">The sequence shown here is derived from an EMBL/GenBank/DDBJ whole genome shotgun (WGS) entry which is preliminary data.</text>
</comment>
<reference evidence="4" key="1">
    <citation type="journal article" date="2016" name="Nat. Commun.">
        <title>The Gonium pectorale genome demonstrates co-option of cell cycle regulation during the evolution of multicellularity.</title>
        <authorList>
            <person name="Hanschen E.R."/>
            <person name="Marriage T.N."/>
            <person name="Ferris P.J."/>
            <person name="Hamaji T."/>
            <person name="Toyoda A."/>
            <person name="Fujiyama A."/>
            <person name="Neme R."/>
            <person name="Noguchi H."/>
            <person name="Minakuchi Y."/>
            <person name="Suzuki M."/>
            <person name="Kawai-Toyooka H."/>
            <person name="Smith D.R."/>
            <person name="Sparks H."/>
            <person name="Anderson J."/>
            <person name="Bakaric R."/>
            <person name="Luria V."/>
            <person name="Karger A."/>
            <person name="Kirschner M.W."/>
            <person name="Durand P.M."/>
            <person name="Michod R.E."/>
            <person name="Nozaki H."/>
            <person name="Olson B.J."/>
        </authorList>
    </citation>
    <scope>NUCLEOTIDE SEQUENCE [LARGE SCALE GENOMIC DNA]</scope>
    <source>
        <strain evidence="4">NIES-2863</strain>
    </source>
</reference>
<feature type="domain" description="Mitochondrial splicing suppressor 51-like C-terminal" evidence="2">
    <location>
        <begin position="274"/>
        <end position="519"/>
    </location>
</feature>
<feature type="region of interest" description="Disordered" evidence="1">
    <location>
        <begin position="195"/>
        <end position="219"/>
    </location>
</feature>
<feature type="compositionally biased region" description="Low complexity" evidence="1">
    <location>
        <begin position="47"/>
        <end position="56"/>
    </location>
</feature>
<dbReference type="STRING" id="33097.A0A150GWV2"/>
<dbReference type="AlphaFoldDB" id="A0A150GWV2"/>
<protein>
    <recommendedName>
        <fullName evidence="2">Mitochondrial splicing suppressor 51-like C-terminal domain-containing protein</fullName>
    </recommendedName>
</protein>
<feature type="region of interest" description="Disordered" evidence="1">
    <location>
        <begin position="37"/>
        <end position="56"/>
    </location>
</feature>
<sequence length="543" mass="56171">MEPMLRRPLGRLERRAILGEPKCSVCMRTRAQVARSPAQLVTHGSEAPGPTSTASPLPAAAVAAGSSTAVCIDAPAPAGVAAPAAAGAAAQAAAYASPSALATGNGTATTTTTTAADAAASPASSSCTAARATSLSCCPRCHWGWACPAHRDAYLAGPHTAVCLAYQHMNDSQLTTQRYLTATGRLPNYVPDTMRRPAGQSWKPGAQSGSGAAAVAGPSSSSSSSSAAAAVAAWEPVPAGWPAFQGWRPLPAFDAGTMCLLTRRMSQALTVVQVVQALQHHYTPAQLASRRRVEVHVLGASGFEVPADRIWEELLNLLPPYVPAKTHAAPTADAASGAAADAKAAVGDNVADADDADEHGAGPRELHVAFVGPELSDIIVEDSDGLALPQGSALAVPPPPPGRAMLYSYHLAPYQDWVAGRKPRRDGDGGGVAAAVSGARPAAWRRPDLAVAFNSGMSESDQKLWPPALEALMWHAVPVVFTSYNGQEAAADAGVWRAAGGQVTHGLECNPFRVLEPVAEPPEVDVFYHQNYYWWRGAAAPKP</sequence>
<organism evidence="3 4">
    <name type="scientific">Gonium pectorale</name>
    <name type="common">Green alga</name>
    <dbReference type="NCBI Taxonomy" id="33097"/>
    <lineage>
        <taxon>Eukaryota</taxon>
        <taxon>Viridiplantae</taxon>
        <taxon>Chlorophyta</taxon>
        <taxon>core chlorophytes</taxon>
        <taxon>Chlorophyceae</taxon>
        <taxon>CS clade</taxon>
        <taxon>Chlamydomonadales</taxon>
        <taxon>Volvocaceae</taxon>
        <taxon>Gonium</taxon>
    </lineage>
</organism>
<evidence type="ECO:0000259" key="2">
    <source>
        <dbReference type="Pfam" id="PF20179"/>
    </source>
</evidence>
<name>A0A150GWV2_GONPE</name>
<dbReference type="InterPro" id="IPR046824">
    <property type="entry name" value="Mss51-like_C"/>
</dbReference>
<evidence type="ECO:0000313" key="3">
    <source>
        <dbReference type="EMBL" id="KXZ54275.1"/>
    </source>
</evidence>
<gene>
    <name evidence="3" type="ORF">GPECTOR_5g363</name>
</gene>
<dbReference type="OrthoDB" id="537994at2759"/>
<proteinExistence type="predicted"/>
<accession>A0A150GWV2</accession>
<evidence type="ECO:0000256" key="1">
    <source>
        <dbReference type="SAM" id="MobiDB-lite"/>
    </source>
</evidence>
<dbReference type="PANTHER" id="PTHR28069:SF2">
    <property type="entry name" value="GH20023P"/>
    <property type="match status" value="1"/>
</dbReference>